<sequence length="140" mass="16407">MKFDEDRVAKLSSEVLKSLEGLREISDISKEEFLKKHYLIAGAKYYLIVSIEAIIDLSNHIISQNSFRIPESYSDTFRVMAEAEIIPLTLTERLIEMAKFRNRLVHIYWEVDDELVYDIIREDITDIDDFLQNFIASLKS</sequence>
<dbReference type="GeneID" id="10668317"/>
<dbReference type="KEGG" id="mew:MSWAN_0816"/>
<dbReference type="OrthoDB" id="67961at2157"/>
<dbReference type="PANTHER" id="PTHR33397:SF5">
    <property type="entry name" value="RNASE YUTE-RELATED"/>
    <property type="match status" value="1"/>
</dbReference>
<dbReference type="SUPFAM" id="SSF81593">
    <property type="entry name" value="Nucleotidyltransferase substrate binding subunit/domain"/>
    <property type="match status" value="1"/>
</dbReference>
<evidence type="ECO:0000256" key="2">
    <source>
        <dbReference type="ARBA" id="ARBA00022649"/>
    </source>
</evidence>
<dbReference type="PANTHER" id="PTHR33397">
    <property type="entry name" value="UPF0331 PROTEIN YUTE"/>
    <property type="match status" value="1"/>
</dbReference>
<keyword evidence="7" id="KW-1185">Reference proteome</keyword>
<dbReference type="AlphaFoldDB" id="F6D1P1"/>
<dbReference type="NCBIfam" id="NF047751">
    <property type="entry name" value="HepT_toxin"/>
    <property type="match status" value="1"/>
</dbReference>
<dbReference type="InterPro" id="IPR008201">
    <property type="entry name" value="HepT-like"/>
</dbReference>
<evidence type="ECO:0000256" key="1">
    <source>
        <dbReference type="ARBA" id="ARBA00022553"/>
    </source>
</evidence>
<dbReference type="GO" id="GO:0004540">
    <property type="term" value="F:RNA nuclease activity"/>
    <property type="evidence" value="ECO:0007669"/>
    <property type="project" value="InterPro"/>
</dbReference>
<dbReference type="InterPro" id="IPR037038">
    <property type="entry name" value="HepT-like_sf"/>
</dbReference>
<dbReference type="HOGENOM" id="CLU_142825_1_0_2"/>
<dbReference type="EMBL" id="CP002772">
    <property type="protein sequence ID" value="AEG17844.1"/>
    <property type="molecule type" value="Genomic_DNA"/>
</dbReference>
<reference evidence="6 7" key="1">
    <citation type="journal article" date="2014" name="Int. J. Syst. Evol. Microbiol.">
        <title>Methanobacterium paludis sp. nov. and a novel strain of Methanobacterium lacus isolated from northern peatlands.</title>
        <authorList>
            <person name="Cadillo-Quiroz H."/>
            <person name="Brauer S.L."/>
            <person name="Goodson N."/>
            <person name="Yavitt J.B."/>
            <person name="Zinder S.H."/>
        </authorList>
    </citation>
    <scope>NUCLEOTIDE SEQUENCE [LARGE SCALE GENOMIC DNA]</scope>
    <source>
        <strain evidence="7">DSM 25820 / JCM 18151 / SWAN1</strain>
    </source>
</reference>
<evidence type="ECO:0000256" key="5">
    <source>
        <dbReference type="ARBA" id="ARBA00024207"/>
    </source>
</evidence>
<comment type="similarity">
    <text evidence="5">Belongs to the HepT RNase toxin family.</text>
</comment>
<dbReference type="Gene3D" id="1.20.120.580">
    <property type="entry name" value="bsu32300-like"/>
    <property type="match status" value="1"/>
</dbReference>
<evidence type="ECO:0000313" key="7">
    <source>
        <dbReference type="Proteomes" id="UP000009231"/>
    </source>
</evidence>
<organism evidence="6 7">
    <name type="scientific">Methanobacterium paludis (strain DSM 25820 / JCM 18151 / SWAN1)</name>
    <dbReference type="NCBI Taxonomy" id="868131"/>
    <lineage>
        <taxon>Archaea</taxon>
        <taxon>Methanobacteriati</taxon>
        <taxon>Methanobacteriota</taxon>
        <taxon>Methanomada group</taxon>
        <taxon>Methanobacteria</taxon>
        <taxon>Methanobacteriales</taxon>
        <taxon>Methanobacteriaceae</taxon>
        <taxon>Methanobacterium</taxon>
    </lineage>
</organism>
<dbReference type="Proteomes" id="UP000009231">
    <property type="component" value="Chromosome"/>
</dbReference>
<keyword evidence="2" id="KW-1277">Toxin-antitoxin system</keyword>
<dbReference type="GO" id="GO:0110001">
    <property type="term" value="C:toxin-antitoxin complex"/>
    <property type="evidence" value="ECO:0007669"/>
    <property type="project" value="InterPro"/>
</dbReference>
<gene>
    <name evidence="6" type="ordered locus">MSWAN_0816</name>
</gene>
<dbReference type="GO" id="GO:0016787">
    <property type="term" value="F:hydrolase activity"/>
    <property type="evidence" value="ECO:0007669"/>
    <property type="project" value="UniProtKB-KW"/>
</dbReference>
<dbReference type="STRING" id="868131.MSWAN_0816"/>
<dbReference type="eggNOG" id="arCOG02109">
    <property type="taxonomic scope" value="Archaea"/>
</dbReference>
<name>F6D1P1_METPW</name>
<evidence type="ECO:0000256" key="4">
    <source>
        <dbReference type="ARBA" id="ARBA00022801"/>
    </source>
</evidence>
<evidence type="ECO:0008006" key="8">
    <source>
        <dbReference type="Google" id="ProtNLM"/>
    </source>
</evidence>
<keyword evidence="3" id="KW-0540">Nuclease</keyword>
<keyword evidence="1" id="KW-0597">Phosphoprotein</keyword>
<evidence type="ECO:0000313" key="6">
    <source>
        <dbReference type="EMBL" id="AEG17844.1"/>
    </source>
</evidence>
<dbReference type="Pfam" id="PF01934">
    <property type="entry name" value="HepT-like"/>
    <property type="match status" value="1"/>
</dbReference>
<keyword evidence="4" id="KW-0378">Hydrolase</keyword>
<dbReference type="InterPro" id="IPR052379">
    <property type="entry name" value="Type_VII_TA_RNase"/>
</dbReference>
<accession>F6D1P1</accession>
<dbReference type="RefSeq" id="WP_013825346.1">
    <property type="nucleotide sequence ID" value="NC_015574.1"/>
</dbReference>
<proteinExistence type="inferred from homology"/>
<protein>
    <recommendedName>
        <fullName evidence="8">DUF86 domain-containing protein</fullName>
    </recommendedName>
</protein>
<evidence type="ECO:0000256" key="3">
    <source>
        <dbReference type="ARBA" id="ARBA00022722"/>
    </source>
</evidence>